<evidence type="ECO:0000259" key="12">
    <source>
        <dbReference type="SMART" id="SM00665"/>
    </source>
</evidence>
<keyword evidence="4" id="KW-0349">Heme</keyword>
<organism evidence="13 14">
    <name type="scientific">Cylindrotheca closterium</name>
    <dbReference type="NCBI Taxonomy" id="2856"/>
    <lineage>
        <taxon>Eukaryota</taxon>
        <taxon>Sar</taxon>
        <taxon>Stramenopiles</taxon>
        <taxon>Ochrophyta</taxon>
        <taxon>Bacillariophyta</taxon>
        <taxon>Bacillariophyceae</taxon>
        <taxon>Bacillariophycidae</taxon>
        <taxon>Bacillariales</taxon>
        <taxon>Bacillariaceae</taxon>
        <taxon>Cylindrotheca</taxon>
    </lineage>
</organism>
<evidence type="ECO:0000256" key="4">
    <source>
        <dbReference type="ARBA" id="ARBA00022617"/>
    </source>
</evidence>
<keyword evidence="10 11" id="KW-0472">Membrane</keyword>
<dbReference type="EMBL" id="CAKOGP040000557">
    <property type="protein sequence ID" value="CAJ1936361.1"/>
    <property type="molecule type" value="Genomic_DNA"/>
</dbReference>
<keyword evidence="7" id="KW-0249">Electron transport</keyword>
<dbReference type="AlphaFoldDB" id="A0AAD2FJW8"/>
<keyword evidence="3" id="KW-0813">Transport</keyword>
<feature type="transmembrane region" description="Helical" evidence="11">
    <location>
        <begin position="50"/>
        <end position="69"/>
    </location>
</feature>
<dbReference type="GO" id="GO:0016020">
    <property type="term" value="C:membrane"/>
    <property type="evidence" value="ECO:0007669"/>
    <property type="project" value="UniProtKB-SubCell"/>
</dbReference>
<dbReference type="Pfam" id="PF03188">
    <property type="entry name" value="Cytochrom_B561"/>
    <property type="match status" value="1"/>
</dbReference>
<dbReference type="GO" id="GO:0140575">
    <property type="term" value="F:transmembrane monodehydroascorbate reductase activity"/>
    <property type="evidence" value="ECO:0007669"/>
    <property type="project" value="InterPro"/>
</dbReference>
<evidence type="ECO:0000256" key="10">
    <source>
        <dbReference type="ARBA" id="ARBA00023136"/>
    </source>
</evidence>
<keyword evidence="6" id="KW-0479">Metal-binding</keyword>
<name>A0AAD2FJW8_9STRA</name>
<dbReference type="Gene3D" id="1.20.120.1770">
    <property type="match status" value="1"/>
</dbReference>
<sequence length="168" mass="18488">MGACVATRPKWRWRSPFSWHPLLMTWGLIGCAGISAVTKKMGGYKNTKNHGLIAMMGAIFACGGLYAIYHNKNLYERPHFTSYHGKIGLLLVISSVTVGLIGAIFLHPDFGIDKTNQKIRRIHKMCARIMLASAWALAFQGVTKISSDPLVLACYGVPLLLLAPFTLI</sequence>
<dbReference type="SMART" id="SM00665">
    <property type="entry name" value="B561"/>
    <property type="match status" value="1"/>
</dbReference>
<evidence type="ECO:0000256" key="11">
    <source>
        <dbReference type="SAM" id="Phobius"/>
    </source>
</evidence>
<keyword evidence="8 11" id="KW-1133">Transmembrane helix</keyword>
<proteinExistence type="predicted"/>
<evidence type="ECO:0000256" key="7">
    <source>
        <dbReference type="ARBA" id="ARBA00022982"/>
    </source>
</evidence>
<reference evidence="13" key="1">
    <citation type="submission" date="2023-08" db="EMBL/GenBank/DDBJ databases">
        <authorList>
            <person name="Audoor S."/>
            <person name="Bilcke G."/>
        </authorList>
    </citation>
    <scope>NUCLEOTIDE SEQUENCE</scope>
</reference>
<keyword evidence="5 11" id="KW-0812">Transmembrane</keyword>
<evidence type="ECO:0000256" key="1">
    <source>
        <dbReference type="ARBA" id="ARBA00001970"/>
    </source>
</evidence>
<comment type="caution">
    <text evidence="13">The sequence shown here is derived from an EMBL/GenBank/DDBJ whole genome shotgun (WGS) entry which is preliminary data.</text>
</comment>
<comment type="subcellular location">
    <subcellularLocation>
        <location evidence="2">Membrane</location>
        <topology evidence="2">Multi-pass membrane protein</topology>
    </subcellularLocation>
</comment>
<feature type="domain" description="Cytochrome b561" evidence="12">
    <location>
        <begin position="19"/>
        <end position="142"/>
    </location>
</feature>
<dbReference type="InterPro" id="IPR006593">
    <property type="entry name" value="Cyt_b561/ferric_Rdtase_TM"/>
</dbReference>
<keyword evidence="9" id="KW-0408">Iron</keyword>
<protein>
    <recommendedName>
        <fullName evidence="12">Cytochrome b561 domain-containing protein</fullName>
    </recommendedName>
</protein>
<evidence type="ECO:0000256" key="8">
    <source>
        <dbReference type="ARBA" id="ARBA00022989"/>
    </source>
</evidence>
<dbReference type="Proteomes" id="UP001295423">
    <property type="component" value="Unassembled WGS sequence"/>
</dbReference>
<feature type="transmembrane region" description="Helical" evidence="11">
    <location>
        <begin position="89"/>
        <end position="106"/>
    </location>
</feature>
<evidence type="ECO:0000256" key="2">
    <source>
        <dbReference type="ARBA" id="ARBA00004141"/>
    </source>
</evidence>
<keyword evidence="14" id="KW-1185">Reference proteome</keyword>
<gene>
    <name evidence="13" type="ORF">CYCCA115_LOCUS5153</name>
</gene>
<evidence type="ECO:0000313" key="13">
    <source>
        <dbReference type="EMBL" id="CAJ1936361.1"/>
    </source>
</evidence>
<evidence type="ECO:0000256" key="3">
    <source>
        <dbReference type="ARBA" id="ARBA00022448"/>
    </source>
</evidence>
<dbReference type="GO" id="GO:0046872">
    <property type="term" value="F:metal ion binding"/>
    <property type="evidence" value="ECO:0007669"/>
    <property type="project" value="UniProtKB-KW"/>
</dbReference>
<dbReference type="PANTHER" id="PTHR15422">
    <property type="entry name" value="OS05G0565100 PROTEIN"/>
    <property type="match status" value="1"/>
</dbReference>
<feature type="transmembrane region" description="Helical" evidence="11">
    <location>
        <begin position="19"/>
        <end position="38"/>
    </location>
</feature>
<feature type="transmembrane region" description="Helical" evidence="11">
    <location>
        <begin position="126"/>
        <end position="143"/>
    </location>
</feature>
<comment type="cofactor">
    <cofactor evidence="1">
        <name>heme b</name>
        <dbReference type="ChEBI" id="CHEBI:60344"/>
    </cofactor>
</comment>
<evidence type="ECO:0000313" key="14">
    <source>
        <dbReference type="Proteomes" id="UP001295423"/>
    </source>
</evidence>
<accession>A0AAD2FJW8</accession>
<evidence type="ECO:0000256" key="9">
    <source>
        <dbReference type="ARBA" id="ARBA00023004"/>
    </source>
</evidence>
<dbReference type="InterPro" id="IPR045150">
    <property type="entry name" value="CYB561D1/2"/>
</dbReference>
<evidence type="ECO:0000256" key="6">
    <source>
        <dbReference type="ARBA" id="ARBA00022723"/>
    </source>
</evidence>
<dbReference type="PANTHER" id="PTHR15422:SF45">
    <property type="entry name" value="CYTOCHROME B561 DOMAIN-CONTAINING PROTEIN"/>
    <property type="match status" value="1"/>
</dbReference>
<evidence type="ECO:0000256" key="5">
    <source>
        <dbReference type="ARBA" id="ARBA00022692"/>
    </source>
</evidence>